<evidence type="ECO:0000313" key="3">
    <source>
        <dbReference type="Proteomes" id="UP000275401"/>
    </source>
</evidence>
<feature type="region of interest" description="Disordered" evidence="1">
    <location>
        <begin position="1"/>
        <end position="53"/>
    </location>
</feature>
<gene>
    <name evidence="2" type="ORF">EEJ42_43600</name>
</gene>
<keyword evidence="3" id="KW-1185">Reference proteome</keyword>
<evidence type="ECO:0000256" key="1">
    <source>
        <dbReference type="SAM" id="MobiDB-lite"/>
    </source>
</evidence>
<comment type="caution">
    <text evidence="2">The sequence shown here is derived from an EMBL/GenBank/DDBJ whole genome shotgun (WGS) entry which is preliminary data.</text>
</comment>
<reference evidence="2 3" key="1">
    <citation type="submission" date="2018-11" db="EMBL/GenBank/DDBJ databases">
        <title>The Potential of Streptomyces as Biocontrol Agents against the Tomato grey mould, Botrytis cinerea (Gray mold) Frontiers in Microbiology.</title>
        <authorList>
            <person name="Li D."/>
        </authorList>
    </citation>
    <scope>NUCLEOTIDE SEQUENCE [LARGE SCALE GENOMIC DNA]</scope>
    <source>
        <strain evidence="2 3">NEAU-LD23</strain>
    </source>
</reference>
<dbReference type="AlphaFoldDB" id="A0A3M8T387"/>
<feature type="region of interest" description="Disordered" evidence="1">
    <location>
        <begin position="69"/>
        <end position="100"/>
    </location>
</feature>
<feature type="non-terminal residue" evidence="2">
    <location>
        <position position="100"/>
    </location>
</feature>
<name>A0A3M8T387_9ACTN</name>
<protein>
    <submittedName>
        <fullName evidence="2">Uncharacterized protein</fullName>
    </submittedName>
</protein>
<sequence>MRGWAQRSVEEALPPGGDVVVGGYVTSPDPSRVGSPVDVGGVAAPDDEGDEGPVVEGPVDAWPVEGLVAGAAGGGLPGRRAAAAAPPPAMTRQAPAASAA</sequence>
<dbReference type="Proteomes" id="UP000275401">
    <property type="component" value="Unassembled WGS sequence"/>
</dbReference>
<feature type="compositionally biased region" description="Low complexity" evidence="1">
    <location>
        <begin position="16"/>
        <end position="25"/>
    </location>
</feature>
<dbReference type="EMBL" id="RIBZ01000837">
    <property type="protein sequence ID" value="RNF85590.1"/>
    <property type="molecule type" value="Genomic_DNA"/>
</dbReference>
<evidence type="ECO:0000313" key="2">
    <source>
        <dbReference type="EMBL" id="RNF85590.1"/>
    </source>
</evidence>
<feature type="compositionally biased region" description="Low complexity" evidence="1">
    <location>
        <begin position="78"/>
        <end position="100"/>
    </location>
</feature>
<accession>A0A3M8T387</accession>
<organism evidence="2 3">
    <name type="scientific">Streptomyces botrytidirepellens</name>
    <dbReference type="NCBI Taxonomy" id="2486417"/>
    <lineage>
        <taxon>Bacteria</taxon>
        <taxon>Bacillati</taxon>
        <taxon>Actinomycetota</taxon>
        <taxon>Actinomycetes</taxon>
        <taxon>Kitasatosporales</taxon>
        <taxon>Streptomycetaceae</taxon>
        <taxon>Streptomyces</taxon>
    </lineage>
</organism>
<proteinExistence type="predicted"/>